<evidence type="ECO:0000313" key="1">
    <source>
        <dbReference type="EMBL" id="SVA71024.1"/>
    </source>
</evidence>
<dbReference type="InterPro" id="IPR009758">
    <property type="entry name" value="DUF1326"/>
</dbReference>
<dbReference type="InterPro" id="IPR014581">
    <property type="entry name" value="UCP033303"/>
</dbReference>
<accession>A0A381Y1X6</accession>
<dbReference type="PIRSF" id="PIRSF033303">
    <property type="entry name" value="UCP033303"/>
    <property type="match status" value="1"/>
</dbReference>
<dbReference type="Pfam" id="PF07040">
    <property type="entry name" value="DUF1326"/>
    <property type="match status" value="1"/>
</dbReference>
<sequence>MTTATSWHMQGDVLEMCSCNTVCPCNYGGDPSDLPCEAVLCLRIDQGNYGSTGLSGLNVVLYIQIPGKPFEGNWTLGVYLDQQASQTQAEAIGNILSGQAGGWFEPFSGLIGTAIPPKVVPIKFETMDGEHRVTIDGVLEAASEKIPHPMPGAGNLDTTVSGMAVPFFTGPVSVRRSSTLKLTDPDLSFEYSGKSANLARFEYSGP</sequence>
<name>A0A381Y1X6_9ZZZZ</name>
<evidence type="ECO:0008006" key="2">
    <source>
        <dbReference type="Google" id="ProtNLM"/>
    </source>
</evidence>
<dbReference type="EMBL" id="UINC01017209">
    <property type="protein sequence ID" value="SVA71024.1"/>
    <property type="molecule type" value="Genomic_DNA"/>
</dbReference>
<protein>
    <recommendedName>
        <fullName evidence="2">DUF1326 domain-containing protein</fullName>
    </recommendedName>
</protein>
<reference evidence="1" key="1">
    <citation type="submission" date="2018-05" db="EMBL/GenBank/DDBJ databases">
        <authorList>
            <person name="Lanie J.A."/>
            <person name="Ng W.-L."/>
            <person name="Kazmierczak K.M."/>
            <person name="Andrzejewski T.M."/>
            <person name="Davidsen T.M."/>
            <person name="Wayne K.J."/>
            <person name="Tettelin H."/>
            <person name="Glass J.I."/>
            <person name="Rusch D."/>
            <person name="Podicherti R."/>
            <person name="Tsui H.-C.T."/>
            <person name="Winkler M.E."/>
        </authorList>
    </citation>
    <scope>NUCLEOTIDE SEQUENCE</scope>
</reference>
<proteinExistence type="predicted"/>
<organism evidence="1">
    <name type="scientific">marine metagenome</name>
    <dbReference type="NCBI Taxonomy" id="408172"/>
    <lineage>
        <taxon>unclassified sequences</taxon>
        <taxon>metagenomes</taxon>
        <taxon>ecological metagenomes</taxon>
    </lineage>
</organism>
<dbReference type="AlphaFoldDB" id="A0A381Y1X6"/>
<gene>
    <name evidence="1" type="ORF">METZ01_LOCUS123878</name>
</gene>